<gene>
    <name evidence="2" type="ORF">SPV1_01972</name>
</gene>
<reference evidence="2 3" key="1">
    <citation type="submission" date="2006-09" db="EMBL/GenBank/DDBJ databases">
        <authorList>
            <person name="Emerson D."/>
            <person name="Ferriera S."/>
            <person name="Johnson J."/>
            <person name="Kravitz S."/>
            <person name="Halpern A."/>
            <person name="Remington K."/>
            <person name="Beeson K."/>
            <person name="Tran B."/>
            <person name="Rogers Y.-H."/>
            <person name="Friedman R."/>
            <person name="Venter J.C."/>
        </authorList>
    </citation>
    <scope>NUCLEOTIDE SEQUENCE [LARGE SCALE GENOMIC DNA]</scope>
    <source>
        <strain evidence="2 3">PV-1</strain>
    </source>
</reference>
<comment type="caution">
    <text evidence="2">The sequence shown here is derived from an EMBL/GenBank/DDBJ whole genome shotgun (WGS) entry which is preliminary data.</text>
</comment>
<proteinExistence type="predicted"/>
<organism evidence="2 3">
    <name type="scientific">Mariprofundus ferrooxydans PV-1</name>
    <dbReference type="NCBI Taxonomy" id="314345"/>
    <lineage>
        <taxon>Bacteria</taxon>
        <taxon>Pseudomonadati</taxon>
        <taxon>Pseudomonadota</taxon>
        <taxon>Candidatius Mariprofundia</taxon>
        <taxon>Mariprofundales</taxon>
        <taxon>Mariprofundaceae</taxon>
        <taxon>Mariprofundus</taxon>
    </lineage>
</organism>
<dbReference type="STRING" id="314344.AL013_01070"/>
<evidence type="ECO:0000313" key="2">
    <source>
        <dbReference type="EMBL" id="EAU55676.1"/>
    </source>
</evidence>
<accession>Q0F274</accession>
<feature type="coiled-coil region" evidence="1">
    <location>
        <begin position="10"/>
        <end position="37"/>
    </location>
</feature>
<dbReference type="AlphaFoldDB" id="Q0F274"/>
<protein>
    <recommendedName>
        <fullName evidence="4">Flagellar protein FliT</fullName>
    </recommendedName>
</protein>
<sequence>MNASDDQLAVTDATQLLAQCRTRLDDLNRAVKRQQWQEAAVIAADYAAMLAMLGEIGTPASVAEEIVQLDIRHRRCMRTLSRQMAAVTEDIASLEAGEKAARRSRDLVTTIYHQ</sequence>
<dbReference type="OrthoDB" id="9968947at2"/>
<dbReference type="Proteomes" id="UP000005297">
    <property type="component" value="Unassembled WGS sequence"/>
</dbReference>
<evidence type="ECO:0000256" key="1">
    <source>
        <dbReference type="SAM" id="Coils"/>
    </source>
</evidence>
<evidence type="ECO:0000313" key="3">
    <source>
        <dbReference type="Proteomes" id="UP000005297"/>
    </source>
</evidence>
<evidence type="ECO:0008006" key="4">
    <source>
        <dbReference type="Google" id="ProtNLM"/>
    </source>
</evidence>
<dbReference type="EMBL" id="AATS01000002">
    <property type="protein sequence ID" value="EAU55676.1"/>
    <property type="molecule type" value="Genomic_DNA"/>
</dbReference>
<keyword evidence="3" id="KW-1185">Reference proteome</keyword>
<name>Q0F274_9PROT</name>
<keyword evidence="1" id="KW-0175">Coiled coil</keyword>
<dbReference type="RefSeq" id="WP_009850695.1">
    <property type="nucleotide sequence ID" value="NZ_DS022295.1"/>
</dbReference>
<dbReference type="HOGENOM" id="CLU_2118085_0_0_0"/>
<dbReference type="InParanoid" id="Q0F274"/>